<dbReference type="GO" id="GO:0006355">
    <property type="term" value="P:regulation of DNA-templated transcription"/>
    <property type="evidence" value="ECO:0007669"/>
    <property type="project" value="InterPro"/>
</dbReference>
<dbReference type="InterPro" id="IPR005158">
    <property type="entry name" value="BTAD"/>
</dbReference>
<dbReference type="SMART" id="SM01043">
    <property type="entry name" value="BTAD"/>
    <property type="match status" value="1"/>
</dbReference>
<evidence type="ECO:0000256" key="5">
    <source>
        <dbReference type="PROSITE-ProRule" id="PRU01091"/>
    </source>
</evidence>
<feature type="domain" description="OmpR/PhoB-type" evidence="6">
    <location>
        <begin position="1"/>
        <end position="104"/>
    </location>
</feature>
<dbReference type="EMBL" id="FQZK01000013">
    <property type="protein sequence ID" value="SHK07722.1"/>
    <property type="molecule type" value="Genomic_DNA"/>
</dbReference>
<keyword evidence="4" id="KW-0804">Transcription</keyword>
<dbReference type="Gene3D" id="1.10.10.10">
    <property type="entry name" value="Winged helix-like DNA-binding domain superfamily/Winged helix DNA-binding domain"/>
    <property type="match status" value="1"/>
</dbReference>
<dbReference type="SUPFAM" id="SSF46894">
    <property type="entry name" value="C-terminal effector domain of the bipartite response regulators"/>
    <property type="match status" value="1"/>
</dbReference>
<accession>A0A1M6PIF9</accession>
<dbReference type="Proteomes" id="UP000184452">
    <property type="component" value="Unassembled WGS sequence"/>
</dbReference>
<evidence type="ECO:0000256" key="2">
    <source>
        <dbReference type="ARBA" id="ARBA00023015"/>
    </source>
</evidence>
<proteinExistence type="inferred from homology"/>
<keyword evidence="8" id="KW-1185">Reference proteome</keyword>
<dbReference type="PROSITE" id="PS51755">
    <property type="entry name" value="OMPR_PHOB"/>
    <property type="match status" value="1"/>
</dbReference>
<evidence type="ECO:0000259" key="6">
    <source>
        <dbReference type="PROSITE" id="PS51755"/>
    </source>
</evidence>
<dbReference type="GO" id="GO:0003677">
    <property type="term" value="F:DNA binding"/>
    <property type="evidence" value="ECO:0007669"/>
    <property type="project" value="UniProtKB-UniRule"/>
</dbReference>
<dbReference type="PANTHER" id="PTHR35807:SF1">
    <property type="entry name" value="TRANSCRIPTIONAL REGULATOR REDD"/>
    <property type="match status" value="1"/>
</dbReference>
<dbReference type="CDD" id="cd15831">
    <property type="entry name" value="BTAD"/>
    <property type="match status" value="1"/>
</dbReference>
<feature type="DNA-binding region" description="OmpR/PhoB-type" evidence="5">
    <location>
        <begin position="1"/>
        <end position="104"/>
    </location>
</feature>
<dbReference type="SMART" id="SM00862">
    <property type="entry name" value="Trans_reg_C"/>
    <property type="match status" value="1"/>
</dbReference>
<comment type="similarity">
    <text evidence="1">Belongs to the AfsR/DnrI/RedD regulatory family.</text>
</comment>
<organism evidence="7 8">
    <name type="scientific">Nocardiopsis flavescens</name>
    <dbReference type="NCBI Taxonomy" id="758803"/>
    <lineage>
        <taxon>Bacteria</taxon>
        <taxon>Bacillati</taxon>
        <taxon>Actinomycetota</taxon>
        <taxon>Actinomycetes</taxon>
        <taxon>Streptosporangiales</taxon>
        <taxon>Nocardiopsidaceae</taxon>
        <taxon>Nocardiopsis</taxon>
    </lineage>
</organism>
<evidence type="ECO:0000256" key="4">
    <source>
        <dbReference type="ARBA" id="ARBA00023163"/>
    </source>
</evidence>
<gene>
    <name evidence="7" type="ORF">SAMN05421803_11393</name>
</gene>
<evidence type="ECO:0000313" key="8">
    <source>
        <dbReference type="Proteomes" id="UP000184452"/>
    </source>
</evidence>
<keyword evidence="2" id="KW-0805">Transcription regulation</keyword>
<name>A0A1M6PIF9_9ACTN</name>
<evidence type="ECO:0000256" key="1">
    <source>
        <dbReference type="ARBA" id="ARBA00005820"/>
    </source>
</evidence>
<dbReference type="STRING" id="758803.SAMN05421803_11393"/>
<evidence type="ECO:0000313" key="7">
    <source>
        <dbReference type="EMBL" id="SHK07722.1"/>
    </source>
</evidence>
<dbReference type="Pfam" id="PF03704">
    <property type="entry name" value="BTAD"/>
    <property type="match status" value="1"/>
</dbReference>
<dbReference type="InterPro" id="IPR036388">
    <property type="entry name" value="WH-like_DNA-bd_sf"/>
</dbReference>
<dbReference type="Pfam" id="PF00486">
    <property type="entry name" value="Trans_reg_C"/>
    <property type="match status" value="1"/>
</dbReference>
<dbReference type="AlphaFoldDB" id="A0A1M6PIF9"/>
<dbReference type="OrthoDB" id="4054020at2"/>
<dbReference type="GO" id="GO:0000160">
    <property type="term" value="P:phosphorelay signal transduction system"/>
    <property type="evidence" value="ECO:0007669"/>
    <property type="project" value="InterPro"/>
</dbReference>
<dbReference type="SUPFAM" id="SSF48452">
    <property type="entry name" value="TPR-like"/>
    <property type="match status" value="1"/>
</dbReference>
<dbReference type="InterPro" id="IPR001867">
    <property type="entry name" value="OmpR/PhoB-type_DNA-bd"/>
</dbReference>
<dbReference type="InterPro" id="IPR016032">
    <property type="entry name" value="Sig_transdc_resp-reg_C-effctor"/>
</dbReference>
<dbReference type="RefSeq" id="WP_084737565.1">
    <property type="nucleotide sequence ID" value="NZ_JBHVXD010000070.1"/>
</dbReference>
<dbReference type="InterPro" id="IPR011990">
    <property type="entry name" value="TPR-like_helical_dom_sf"/>
</dbReference>
<reference evidence="7 8" key="1">
    <citation type="submission" date="2016-11" db="EMBL/GenBank/DDBJ databases">
        <authorList>
            <person name="Jaros S."/>
            <person name="Januszkiewicz K."/>
            <person name="Wedrychowicz H."/>
        </authorList>
    </citation>
    <scope>NUCLEOTIDE SEQUENCE [LARGE SCALE GENOMIC DNA]</scope>
    <source>
        <strain evidence="7 8">CGMCC 4.5723</strain>
    </source>
</reference>
<dbReference type="PANTHER" id="PTHR35807">
    <property type="entry name" value="TRANSCRIPTIONAL REGULATOR REDD-RELATED"/>
    <property type="match status" value="1"/>
</dbReference>
<dbReference type="InterPro" id="IPR051677">
    <property type="entry name" value="AfsR-DnrI-RedD_regulator"/>
</dbReference>
<sequence length="268" mass="29799">MIRTQRAMKTTVSVLGELEVIGENGPLPLGAPRQRAVLAALALNAERAVTTQRVITMVWGPSHPTHAVNLVHKYVSGLRRALAPLPPDRRVDIESGPSGYRLVPPAGQMDLTLFHAWIDTARELRDRGESAQAADLFGRALTLWRGPFLGELSGPAFDDEREFMETVRLVVLEEYAAVALRVGRGTELLEPLREALRRHPLEENLARHLILALYEAGRTAEAVRVYQMLAARMLGELNVPPRPELHDLYQAIRRHAPIPGARRLQNAP</sequence>
<protein>
    <submittedName>
        <fullName evidence="7">DNA-binding transcriptional activator of the SARP family</fullName>
    </submittedName>
</protein>
<dbReference type="Gene3D" id="1.25.40.10">
    <property type="entry name" value="Tetratricopeptide repeat domain"/>
    <property type="match status" value="1"/>
</dbReference>
<evidence type="ECO:0000256" key="3">
    <source>
        <dbReference type="ARBA" id="ARBA00023125"/>
    </source>
</evidence>
<keyword evidence="3 5" id="KW-0238">DNA-binding</keyword>